<keyword evidence="10" id="KW-1185">Reference proteome</keyword>
<dbReference type="EMBL" id="CP011801">
    <property type="protein sequence ID" value="ALA56949.1"/>
    <property type="molecule type" value="Genomic_DNA"/>
</dbReference>
<dbReference type="InterPro" id="IPR011712">
    <property type="entry name" value="Sig_transdc_His_kin_sub3_dim/P"/>
</dbReference>
<dbReference type="PANTHER" id="PTHR43304:SF1">
    <property type="entry name" value="PAC DOMAIN-CONTAINING PROTEIN"/>
    <property type="match status" value="1"/>
</dbReference>
<dbReference type="PROSITE" id="PS50112">
    <property type="entry name" value="PAS"/>
    <property type="match status" value="4"/>
</dbReference>
<gene>
    <name evidence="9" type="ORF">NITMOv2_0513</name>
</gene>
<dbReference type="Pfam" id="PF07730">
    <property type="entry name" value="HisKA_3"/>
    <property type="match status" value="1"/>
</dbReference>
<feature type="domain" description="PAS" evidence="7">
    <location>
        <begin position="566"/>
        <end position="621"/>
    </location>
</feature>
<dbReference type="InterPro" id="IPR036890">
    <property type="entry name" value="HATPase_C_sf"/>
</dbReference>
<dbReference type="AlphaFoldDB" id="A0A0K2G7X2"/>
<feature type="domain" description="PAC" evidence="8">
    <location>
        <begin position="277"/>
        <end position="328"/>
    </location>
</feature>
<dbReference type="Pfam" id="PF00989">
    <property type="entry name" value="PAS"/>
    <property type="match status" value="1"/>
</dbReference>
<dbReference type="InterPro" id="IPR000700">
    <property type="entry name" value="PAS-assoc_C"/>
</dbReference>
<dbReference type="PANTHER" id="PTHR43304">
    <property type="entry name" value="PHYTOCHROME-LIKE PROTEIN CPH1"/>
    <property type="match status" value="1"/>
</dbReference>
<feature type="domain" description="PAS" evidence="7">
    <location>
        <begin position="37"/>
        <end position="109"/>
    </location>
</feature>
<evidence type="ECO:0000256" key="1">
    <source>
        <dbReference type="ARBA" id="ARBA00000085"/>
    </source>
</evidence>
<dbReference type="GO" id="GO:0006355">
    <property type="term" value="P:regulation of DNA-templated transcription"/>
    <property type="evidence" value="ECO:0007669"/>
    <property type="project" value="InterPro"/>
</dbReference>
<evidence type="ECO:0000256" key="3">
    <source>
        <dbReference type="ARBA" id="ARBA00022553"/>
    </source>
</evidence>
<dbReference type="EC" id="2.7.13.3" evidence="2"/>
<evidence type="ECO:0000313" key="10">
    <source>
        <dbReference type="Proteomes" id="UP000069205"/>
    </source>
</evidence>
<feature type="domain" description="PAS" evidence="7">
    <location>
        <begin position="203"/>
        <end position="273"/>
    </location>
</feature>
<feature type="domain" description="PAS" evidence="7">
    <location>
        <begin position="322"/>
        <end position="374"/>
    </location>
</feature>
<reference evidence="9 10" key="1">
    <citation type="journal article" date="2015" name="Proc. Natl. Acad. Sci. U.S.A.">
        <title>Expanded metabolic versatility of ubiquitous nitrite-oxidizing bacteria from the genus Nitrospira.</title>
        <authorList>
            <person name="Koch H."/>
            <person name="Lucker S."/>
            <person name="Albertsen M."/>
            <person name="Kitzinger K."/>
            <person name="Herbold C."/>
            <person name="Spieck E."/>
            <person name="Nielsen P.H."/>
            <person name="Wagner M."/>
            <person name="Daims H."/>
        </authorList>
    </citation>
    <scope>NUCLEOTIDE SEQUENCE [LARGE SCALE GENOMIC DNA]</scope>
    <source>
        <strain evidence="9 10">NSP M-1</strain>
    </source>
</reference>
<dbReference type="CDD" id="cd16917">
    <property type="entry name" value="HATPase_UhpB-NarQ-NarX-like"/>
    <property type="match status" value="1"/>
</dbReference>
<feature type="coiled-coil region" evidence="6">
    <location>
        <begin position="15"/>
        <end position="42"/>
    </location>
</feature>
<evidence type="ECO:0000256" key="6">
    <source>
        <dbReference type="SAM" id="Coils"/>
    </source>
</evidence>
<organism evidence="9 10">
    <name type="scientific">Nitrospira moscoviensis</name>
    <dbReference type="NCBI Taxonomy" id="42253"/>
    <lineage>
        <taxon>Bacteria</taxon>
        <taxon>Pseudomonadati</taxon>
        <taxon>Nitrospirota</taxon>
        <taxon>Nitrospiria</taxon>
        <taxon>Nitrospirales</taxon>
        <taxon>Nitrospiraceae</taxon>
        <taxon>Nitrospira</taxon>
    </lineage>
</organism>
<comment type="catalytic activity">
    <reaction evidence="1">
        <text>ATP + protein L-histidine = ADP + protein N-phospho-L-histidine.</text>
        <dbReference type="EC" id="2.7.13.3"/>
    </reaction>
</comment>
<protein>
    <recommendedName>
        <fullName evidence="2">histidine kinase</fullName>
        <ecNumber evidence="2">2.7.13.3</ecNumber>
    </recommendedName>
</protein>
<name>A0A0K2G7X2_NITMO</name>
<dbReference type="Pfam" id="PF13426">
    <property type="entry name" value="PAS_9"/>
    <property type="match status" value="2"/>
</dbReference>
<dbReference type="PROSITE" id="PS50113">
    <property type="entry name" value="PAC"/>
    <property type="match status" value="4"/>
</dbReference>
<dbReference type="STRING" id="42253.NITMOv2_0513"/>
<dbReference type="InterPro" id="IPR035965">
    <property type="entry name" value="PAS-like_dom_sf"/>
</dbReference>
<evidence type="ECO:0000313" key="9">
    <source>
        <dbReference type="EMBL" id="ALA56949.1"/>
    </source>
</evidence>
<evidence type="ECO:0000256" key="5">
    <source>
        <dbReference type="ARBA" id="ARBA00022777"/>
    </source>
</evidence>
<dbReference type="InterPro" id="IPR013767">
    <property type="entry name" value="PAS_fold"/>
</dbReference>
<dbReference type="GO" id="GO:0046983">
    <property type="term" value="F:protein dimerization activity"/>
    <property type="evidence" value="ECO:0007669"/>
    <property type="project" value="InterPro"/>
</dbReference>
<dbReference type="Pfam" id="PF08447">
    <property type="entry name" value="PAS_3"/>
    <property type="match status" value="2"/>
</dbReference>
<keyword evidence="3" id="KW-0597">Phosphoprotein</keyword>
<evidence type="ECO:0000259" key="8">
    <source>
        <dbReference type="PROSITE" id="PS50113"/>
    </source>
</evidence>
<dbReference type="SMART" id="SM00091">
    <property type="entry name" value="PAS"/>
    <property type="match status" value="5"/>
</dbReference>
<evidence type="ECO:0000256" key="2">
    <source>
        <dbReference type="ARBA" id="ARBA00012438"/>
    </source>
</evidence>
<dbReference type="RefSeq" id="WP_053378361.1">
    <property type="nucleotide sequence ID" value="NZ_CP011801.1"/>
</dbReference>
<dbReference type="PATRIC" id="fig|42253.5.peg.509"/>
<dbReference type="SUPFAM" id="SSF55874">
    <property type="entry name" value="ATPase domain of HSP90 chaperone/DNA topoisomerase II/histidine kinase"/>
    <property type="match status" value="1"/>
</dbReference>
<dbReference type="InterPro" id="IPR000014">
    <property type="entry name" value="PAS"/>
</dbReference>
<dbReference type="Gene3D" id="3.30.565.10">
    <property type="entry name" value="Histidine kinase-like ATPase, C-terminal domain"/>
    <property type="match status" value="1"/>
</dbReference>
<feature type="coiled-coil region" evidence="6">
    <location>
        <begin position="165"/>
        <end position="196"/>
    </location>
</feature>
<keyword evidence="4" id="KW-0808">Transferase</keyword>
<dbReference type="KEGG" id="nmv:NITMOv2_0513"/>
<feature type="domain" description="PAC" evidence="8">
    <location>
        <begin position="112"/>
        <end position="163"/>
    </location>
</feature>
<proteinExistence type="predicted"/>
<evidence type="ECO:0000256" key="4">
    <source>
        <dbReference type="ARBA" id="ARBA00022679"/>
    </source>
</evidence>
<keyword evidence="6" id="KW-0175">Coiled coil</keyword>
<accession>A0A0K2G7X2</accession>
<dbReference type="SMART" id="SM00387">
    <property type="entry name" value="HATPase_c"/>
    <property type="match status" value="1"/>
</dbReference>
<dbReference type="GO" id="GO:0000155">
    <property type="term" value="F:phosphorelay sensor kinase activity"/>
    <property type="evidence" value="ECO:0007669"/>
    <property type="project" value="InterPro"/>
</dbReference>
<feature type="domain" description="PAC" evidence="8">
    <location>
        <begin position="640"/>
        <end position="692"/>
    </location>
</feature>
<dbReference type="NCBIfam" id="TIGR00229">
    <property type="entry name" value="sensory_box"/>
    <property type="match status" value="5"/>
</dbReference>
<dbReference type="SMART" id="SM00086">
    <property type="entry name" value="PAC"/>
    <property type="match status" value="5"/>
</dbReference>
<keyword evidence="5" id="KW-0418">Kinase</keyword>
<dbReference type="InterPro" id="IPR003594">
    <property type="entry name" value="HATPase_dom"/>
</dbReference>
<dbReference type="InterPro" id="IPR013655">
    <property type="entry name" value="PAS_fold_3"/>
</dbReference>
<dbReference type="GO" id="GO:0016020">
    <property type="term" value="C:membrane"/>
    <property type="evidence" value="ECO:0007669"/>
    <property type="project" value="InterPro"/>
</dbReference>
<dbReference type="Gene3D" id="2.10.70.100">
    <property type="match status" value="1"/>
</dbReference>
<sequence>MSLHENGTIDESTELKTLRRQLADLQQALDEAIHTKDDARARRALRAAQVGTWEWETDTGRVVWSPEVEQIYGLGPGTFGGTYEAFLERVYPPDRDQVERAVAAALATGQPYYIEHRVTWPDGSIRWLAARGRAILAAGEVTGMAGTVEDITDLKLTTSKLDQRLSLLQEQMQERAAKLQDAMEAFERELHQRQRVESAFRETERRYQWLYDNNPSMYFTLSPEGIVESVNDFGASQLGYRPEELVGRSVLAVFEASNHDAVLHQLAHCVNHLSITHEWELQKVRKDGSRLWVHERARAVKDPDGRLMILVVCEDVTEHRQATHLLSTLVRECALPIVSLDAEARVTSWNQAATRLFGWSEEEVLGKELPYVPPGEEANADALWQQGREGLISGPIELRRCRKDGTLLDLLLWPVLAHDDEGRTVTAVGLFVDQSELKRAEAKLRFMQTVVDRAADMALWVAPDARLLYANDAACRRLGYSRGQLLTMRVSDIDPDYQPASWPSHWEELRQAGQLRFETRHRASSGEIYPVEIVANHIVFDGQEYAFSFTRDISDRKQAEAALRASELTLQRFVEEAPIGLVILDNQRRLLSANKAFCELTGYDEQDLIGRTYELYTHPDDLPRNRMLTDDFYRGVRAEYTIEKRYVRKSGDIIWVSVKATGIELPSHPGPLLLAAVQDITERRRVAEERERFSQDLHDNILQSLYAVGMQLEASKLSFGRAPRKSKAYTVLAIEHLNRLVVEVRQFIALLRQETVPTLDFGQALRQLAASFSPGGETETELDIKDAVIAMITAEQGEQLLNIAREALSNSMRHARAEHRWVRLTRVGAAIRMQICDDGIGFDPKRKRKPGHGLANMAARAKRIHARFSLKTRPGQGVSITVDLPMEGL</sequence>
<feature type="domain" description="PAC" evidence="8">
    <location>
        <begin position="394"/>
        <end position="446"/>
    </location>
</feature>
<dbReference type="Gene3D" id="3.30.450.20">
    <property type="entry name" value="PAS domain"/>
    <property type="match status" value="5"/>
</dbReference>
<dbReference type="Gene3D" id="1.20.5.1930">
    <property type="match status" value="1"/>
</dbReference>
<dbReference type="Proteomes" id="UP000069205">
    <property type="component" value="Chromosome"/>
</dbReference>
<dbReference type="CDD" id="cd00130">
    <property type="entry name" value="PAS"/>
    <property type="match status" value="5"/>
</dbReference>
<dbReference type="InterPro" id="IPR001610">
    <property type="entry name" value="PAC"/>
</dbReference>
<dbReference type="InterPro" id="IPR052162">
    <property type="entry name" value="Sensor_kinase/Photoreceptor"/>
</dbReference>
<evidence type="ECO:0000259" key="7">
    <source>
        <dbReference type="PROSITE" id="PS50112"/>
    </source>
</evidence>
<dbReference type="SUPFAM" id="SSF55785">
    <property type="entry name" value="PYP-like sensor domain (PAS domain)"/>
    <property type="match status" value="5"/>
</dbReference>
<dbReference type="Pfam" id="PF02518">
    <property type="entry name" value="HATPase_c"/>
    <property type="match status" value="1"/>
</dbReference>
<dbReference type="OrthoDB" id="9761261at2"/>